<dbReference type="Gene3D" id="3.30.40.10">
    <property type="entry name" value="Zinc/RING finger domain, C3HC4 (zinc finger)"/>
    <property type="match status" value="1"/>
</dbReference>
<feature type="domain" description="RING-type" evidence="17">
    <location>
        <begin position="105"/>
        <end position="147"/>
    </location>
</feature>
<keyword evidence="11 16" id="KW-1133">Transmembrane helix</keyword>
<evidence type="ECO:0000256" key="14">
    <source>
        <dbReference type="PROSITE-ProRule" id="PRU00175"/>
    </source>
</evidence>
<dbReference type="GeneID" id="111280706"/>
<evidence type="ECO:0000256" key="9">
    <source>
        <dbReference type="ARBA" id="ARBA00022786"/>
    </source>
</evidence>
<dbReference type="SUPFAM" id="SSF57850">
    <property type="entry name" value="RING/U-box"/>
    <property type="match status" value="1"/>
</dbReference>
<sequence length="221" mass="24409">MGPKDDDVRKFGFSRTIMVAAIASLLGVVMLMILLHLYGRYLLRREERRRRAALYSLRTQIETIGGSSINEAPMSGLDPLVIASLPKFTYNLTTSEVDHYEPTECSVCLGTITEESMVRLLPNCKHIFHVECIDSWLGSNTTCPICRTVAEPTFQAPEDKGLGSRVHPTAPPIEENASDSAAQMEKEGGPSGSGSRFASFRRMLGKERSSSRSHSQDLESQ</sequence>
<evidence type="ECO:0000256" key="7">
    <source>
        <dbReference type="ARBA" id="ARBA00022723"/>
    </source>
</evidence>
<organism evidence="18 19">
    <name type="scientific">Durio zibethinus</name>
    <name type="common">Durian</name>
    <dbReference type="NCBI Taxonomy" id="66656"/>
    <lineage>
        <taxon>Eukaryota</taxon>
        <taxon>Viridiplantae</taxon>
        <taxon>Streptophyta</taxon>
        <taxon>Embryophyta</taxon>
        <taxon>Tracheophyta</taxon>
        <taxon>Spermatophyta</taxon>
        <taxon>Magnoliopsida</taxon>
        <taxon>eudicotyledons</taxon>
        <taxon>Gunneridae</taxon>
        <taxon>Pentapetalae</taxon>
        <taxon>rosids</taxon>
        <taxon>malvids</taxon>
        <taxon>Malvales</taxon>
        <taxon>Malvaceae</taxon>
        <taxon>Helicteroideae</taxon>
        <taxon>Durio</taxon>
    </lineage>
</organism>
<evidence type="ECO:0000256" key="5">
    <source>
        <dbReference type="ARBA" id="ARBA00022679"/>
    </source>
</evidence>
<evidence type="ECO:0000256" key="11">
    <source>
        <dbReference type="ARBA" id="ARBA00022989"/>
    </source>
</evidence>
<comment type="pathway">
    <text evidence="3">Protein modification; protein ubiquitination.</text>
</comment>
<evidence type="ECO:0000256" key="16">
    <source>
        <dbReference type="SAM" id="Phobius"/>
    </source>
</evidence>
<dbReference type="GO" id="GO:0008270">
    <property type="term" value="F:zinc ion binding"/>
    <property type="evidence" value="ECO:0007669"/>
    <property type="project" value="UniProtKB-KW"/>
</dbReference>
<name>A0A6P5X650_DURZI</name>
<comment type="subcellular location">
    <subcellularLocation>
        <location evidence="2">Membrane</location>
        <topology evidence="2">Single-pass membrane protein</topology>
    </subcellularLocation>
</comment>
<evidence type="ECO:0000256" key="15">
    <source>
        <dbReference type="SAM" id="MobiDB-lite"/>
    </source>
</evidence>
<feature type="region of interest" description="Disordered" evidence="15">
    <location>
        <begin position="156"/>
        <end position="221"/>
    </location>
</feature>
<evidence type="ECO:0000256" key="10">
    <source>
        <dbReference type="ARBA" id="ARBA00022833"/>
    </source>
</evidence>
<dbReference type="GO" id="GO:0061630">
    <property type="term" value="F:ubiquitin protein ligase activity"/>
    <property type="evidence" value="ECO:0007669"/>
    <property type="project" value="UniProtKB-EC"/>
</dbReference>
<dbReference type="GO" id="GO:0016020">
    <property type="term" value="C:membrane"/>
    <property type="evidence" value="ECO:0007669"/>
    <property type="project" value="UniProtKB-SubCell"/>
</dbReference>
<dbReference type="PANTHER" id="PTHR45768">
    <property type="entry name" value="E3 UBIQUITIN-PROTEIN LIGASE RNF13-LIKE"/>
    <property type="match status" value="1"/>
</dbReference>
<evidence type="ECO:0000313" key="19">
    <source>
        <dbReference type="RefSeq" id="XP_022723854.1"/>
    </source>
</evidence>
<evidence type="ECO:0000256" key="8">
    <source>
        <dbReference type="ARBA" id="ARBA00022771"/>
    </source>
</evidence>
<evidence type="ECO:0000256" key="13">
    <source>
        <dbReference type="ARBA" id="ARBA00024209"/>
    </source>
</evidence>
<reference evidence="19" key="1">
    <citation type="submission" date="2025-08" db="UniProtKB">
        <authorList>
            <consortium name="RefSeq"/>
        </authorList>
    </citation>
    <scope>IDENTIFICATION</scope>
    <source>
        <tissue evidence="19">Fruit stalk</tissue>
    </source>
</reference>
<dbReference type="Proteomes" id="UP000515121">
    <property type="component" value="Unplaced"/>
</dbReference>
<dbReference type="AlphaFoldDB" id="A0A6P5X650"/>
<keyword evidence="12 16" id="KW-0472">Membrane</keyword>
<feature type="compositionally biased region" description="Basic and acidic residues" evidence="15">
    <location>
        <begin position="204"/>
        <end position="221"/>
    </location>
</feature>
<feature type="compositionally biased region" description="Low complexity" evidence="15">
    <location>
        <begin position="193"/>
        <end position="202"/>
    </location>
</feature>
<evidence type="ECO:0000256" key="12">
    <source>
        <dbReference type="ARBA" id="ARBA00023136"/>
    </source>
</evidence>
<evidence type="ECO:0000259" key="17">
    <source>
        <dbReference type="PROSITE" id="PS50089"/>
    </source>
</evidence>
<keyword evidence="6 16" id="KW-0812">Transmembrane</keyword>
<evidence type="ECO:0000256" key="3">
    <source>
        <dbReference type="ARBA" id="ARBA00004906"/>
    </source>
</evidence>
<gene>
    <name evidence="19" type="primary">LOC111280706</name>
</gene>
<dbReference type="KEGG" id="dzi:111280706"/>
<keyword evidence="7" id="KW-0479">Metal-binding</keyword>
<dbReference type="InterPro" id="IPR001841">
    <property type="entry name" value="Znf_RING"/>
</dbReference>
<keyword evidence="9" id="KW-0833">Ubl conjugation pathway</keyword>
<dbReference type="CDD" id="cd16461">
    <property type="entry name" value="RING-H2_EL5-like"/>
    <property type="match status" value="1"/>
</dbReference>
<feature type="transmembrane region" description="Helical" evidence="16">
    <location>
        <begin position="20"/>
        <end position="43"/>
    </location>
</feature>
<keyword evidence="8 14" id="KW-0863">Zinc-finger</keyword>
<keyword evidence="5" id="KW-0808">Transferase</keyword>
<dbReference type="RefSeq" id="XP_022723854.1">
    <property type="nucleotide sequence ID" value="XM_022868119.1"/>
</dbReference>
<evidence type="ECO:0000313" key="18">
    <source>
        <dbReference type="Proteomes" id="UP000515121"/>
    </source>
</evidence>
<dbReference type="PANTHER" id="PTHR45768:SF34">
    <property type="entry name" value="RING-H2 FINGER PROTEIN ATL64"/>
    <property type="match status" value="1"/>
</dbReference>
<keyword evidence="10" id="KW-0862">Zinc</keyword>
<evidence type="ECO:0000256" key="2">
    <source>
        <dbReference type="ARBA" id="ARBA00004167"/>
    </source>
</evidence>
<evidence type="ECO:0000256" key="4">
    <source>
        <dbReference type="ARBA" id="ARBA00012483"/>
    </source>
</evidence>
<dbReference type="PROSITE" id="PS50089">
    <property type="entry name" value="ZF_RING_2"/>
    <property type="match status" value="1"/>
</dbReference>
<dbReference type="EC" id="2.3.2.27" evidence="4"/>
<keyword evidence="18" id="KW-1185">Reference proteome</keyword>
<evidence type="ECO:0000256" key="6">
    <source>
        <dbReference type="ARBA" id="ARBA00022692"/>
    </source>
</evidence>
<dbReference type="OrthoDB" id="8062037at2759"/>
<accession>A0A6P5X650</accession>
<proteinExistence type="inferred from homology"/>
<comment type="similarity">
    <text evidence="13">Belongs to the RING-type zinc finger family. ATL subfamily.</text>
</comment>
<evidence type="ECO:0000256" key="1">
    <source>
        <dbReference type="ARBA" id="ARBA00000900"/>
    </source>
</evidence>
<dbReference type="SMART" id="SM00184">
    <property type="entry name" value="RING"/>
    <property type="match status" value="1"/>
</dbReference>
<protein>
    <recommendedName>
        <fullName evidence="4">RING-type E3 ubiquitin transferase</fullName>
        <ecNumber evidence="4">2.3.2.27</ecNumber>
    </recommendedName>
</protein>
<dbReference type="InterPro" id="IPR013083">
    <property type="entry name" value="Znf_RING/FYVE/PHD"/>
</dbReference>
<comment type="catalytic activity">
    <reaction evidence="1">
        <text>S-ubiquitinyl-[E2 ubiquitin-conjugating enzyme]-L-cysteine + [acceptor protein]-L-lysine = [E2 ubiquitin-conjugating enzyme]-L-cysteine + N(6)-ubiquitinyl-[acceptor protein]-L-lysine.</text>
        <dbReference type="EC" id="2.3.2.27"/>
    </reaction>
</comment>
<dbReference type="Pfam" id="PF13639">
    <property type="entry name" value="zf-RING_2"/>
    <property type="match status" value="1"/>
</dbReference>